<dbReference type="VEuPathDB" id="FungiDB:RhiirFUN_013858"/>
<proteinExistence type="predicted"/>
<evidence type="ECO:0000313" key="1">
    <source>
        <dbReference type="EMBL" id="POG79092.1"/>
    </source>
</evidence>
<reference evidence="1 2" key="1">
    <citation type="journal article" date="2013" name="Proc. Natl. Acad. Sci. U.S.A.">
        <title>Genome of an arbuscular mycorrhizal fungus provides insight into the oldest plant symbiosis.</title>
        <authorList>
            <person name="Tisserant E."/>
            <person name="Malbreil M."/>
            <person name="Kuo A."/>
            <person name="Kohler A."/>
            <person name="Symeonidi A."/>
            <person name="Balestrini R."/>
            <person name="Charron P."/>
            <person name="Duensing N."/>
            <person name="Frei Dit Frey N."/>
            <person name="Gianinazzi-Pearson V."/>
            <person name="Gilbert L.B."/>
            <person name="Handa Y."/>
            <person name="Herr J.R."/>
            <person name="Hijri M."/>
            <person name="Koul R."/>
            <person name="Kawaguchi M."/>
            <person name="Krajinski F."/>
            <person name="Lammers P.J."/>
            <person name="Masclaux F.G."/>
            <person name="Murat C."/>
            <person name="Morin E."/>
            <person name="Ndikumana S."/>
            <person name="Pagni M."/>
            <person name="Petitpierre D."/>
            <person name="Requena N."/>
            <person name="Rosikiewicz P."/>
            <person name="Riley R."/>
            <person name="Saito K."/>
            <person name="San Clemente H."/>
            <person name="Shapiro H."/>
            <person name="van Tuinen D."/>
            <person name="Becard G."/>
            <person name="Bonfante P."/>
            <person name="Paszkowski U."/>
            <person name="Shachar-Hill Y.Y."/>
            <person name="Tuskan G.A."/>
            <person name="Young P.W."/>
            <person name="Sanders I.R."/>
            <person name="Henrissat B."/>
            <person name="Rensing S.A."/>
            <person name="Grigoriev I.V."/>
            <person name="Corradi N."/>
            <person name="Roux C."/>
            <person name="Martin F."/>
        </authorList>
    </citation>
    <scope>NUCLEOTIDE SEQUENCE [LARGE SCALE GENOMIC DNA]</scope>
    <source>
        <strain evidence="1 2">DAOM 197198</strain>
    </source>
</reference>
<dbReference type="AlphaFoldDB" id="A0A2P4QN83"/>
<name>A0A2P4QN83_RHIID</name>
<gene>
    <name evidence="1" type="ORF">GLOIN_2v1870002</name>
</gene>
<sequence>MNRTVVKGEQDEQQISNELNKNIKENFNYNEEFDYDDDGALMIILKIKKVIETKLQEQLKILSKHANRTHLDKILDDWLERTNNTLSIFNNEEYKKAMKIKDQLTDYMNSKKDPNLENLPECSIELKGLIVNEFDLYWDKNLITGGYREWGKSKTNVKYKNEILNSELIE</sequence>
<reference evidence="1 2" key="2">
    <citation type="journal article" date="2018" name="New Phytol.">
        <title>High intraspecific genome diversity in the model arbuscular mycorrhizal symbiont Rhizophagus irregularis.</title>
        <authorList>
            <person name="Chen E.C.H."/>
            <person name="Morin E."/>
            <person name="Beaudet D."/>
            <person name="Noel J."/>
            <person name="Yildirir G."/>
            <person name="Ndikumana S."/>
            <person name="Charron P."/>
            <person name="St-Onge C."/>
            <person name="Giorgi J."/>
            <person name="Kruger M."/>
            <person name="Marton T."/>
            <person name="Ropars J."/>
            <person name="Grigoriev I.V."/>
            <person name="Hainaut M."/>
            <person name="Henrissat B."/>
            <person name="Roux C."/>
            <person name="Martin F."/>
            <person name="Corradi N."/>
        </authorList>
    </citation>
    <scope>NUCLEOTIDE SEQUENCE [LARGE SCALE GENOMIC DNA]</scope>
    <source>
        <strain evidence="1 2">DAOM 197198</strain>
    </source>
</reference>
<protein>
    <submittedName>
        <fullName evidence="1">Uncharacterized protein</fullName>
    </submittedName>
</protein>
<evidence type="ECO:0000313" key="2">
    <source>
        <dbReference type="Proteomes" id="UP000018888"/>
    </source>
</evidence>
<comment type="caution">
    <text evidence="1">The sequence shown here is derived from an EMBL/GenBank/DDBJ whole genome shotgun (WGS) entry which is preliminary data.</text>
</comment>
<accession>A0A2P4QN83</accession>
<dbReference type="Proteomes" id="UP000018888">
    <property type="component" value="Unassembled WGS sequence"/>
</dbReference>
<keyword evidence="2" id="KW-1185">Reference proteome</keyword>
<organism evidence="1 2">
    <name type="scientific">Rhizophagus irregularis (strain DAOM 181602 / DAOM 197198 / MUCL 43194)</name>
    <name type="common">Arbuscular mycorrhizal fungus</name>
    <name type="synonym">Glomus intraradices</name>
    <dbReference type="NCBI Taxonomy" id="747089"/>
    <lineage>
        <taxon>Eukaryota</taxon>
        <taxon>Fungi</taxon>
        <taxon>Fungi incertae sedis</taxon>
        <taxon>Mucoromycota</taxon>
        <taxon>Glomeromycotina</taxon>
        <taxon>Glomeromycetes</taxon>
        <taxon>Glomerales</taxon>
        <taxon>Glomeraceae</taxon>
        <taxon>Rhizophagus</taxon>
    </lineage>
</organism>
<dbReference type="EMBL" id="AUPC02000027">
    <property type="protein sequence ID" value="POG79092.1"/>
    <property type="molecule type" value="Genomic_DNA"/>
</dbReference>